<proteinExistence type="predicted"/>
<comment type="caution">
    <text evidence="1">The sequence shown here is derived from an EMBL/GenBank/DDBJ whole genome shotgun (WGS) entry which is preliminary data.</text>
</comment>
<evidence type="ECO:0000313" key="2">
    <source>
        <dbReference type="Proteomes" id="UP000828048"/>
    </source>
</evidence>
<sequence length="902" mass="101102">MKSRNSGKVSAKWLPIFSLFFFFLGMLLTNRLWAPPESNSQLISRHRQDQELQIVSEDCTTKKKKPGKDKDVTEEVYKTHEAIKSLDKTISMLQMELAASRSSQEMGKSDGSTVISASSQDSPPRKKVFIVIGINTAFSSRKRRDSVRQTWMPQGEKLLQLEQEKGIIIRFMIGHSATANSILDRAIDAEDAQHKDFLRLEHVEGYHELSAKTKIFFSTAVSKWDADFYVKVDDDVHVNLGMLAVTLARHRSKPRVYIGCMKSGPVLSQKTVKYHEPEYWKFGEEGSKYFRHATGQIYAISKDLATYISINQPILHKYANEDVSLGSWFIGLEVEHIDDRNMCCGTPPDCEWKAQAGNVCVASFDWSCSGICKSVEKIKSVHERCGEGDAAVWSALSSLLSIPPVTTDLILNLPEMENADLFGSSTAPLTWHDFLERMRQPSAADFVKAIKSFIVSFSNNPPDPERDSAAVQEFLSNMEAAFRAHSLWAGCSEDELESAGEGLEKYVMTKLFSRVFASVPDDVKVDDQLYEKMALIQQFIRPENLDIQPTFQNETSWLLAQKELQKINMYKAPRDKLVCILNCCKVINNLLLNASIASNQNPPGADEFLPVLIFVTIKANPPQLHSNLLYIQRYRRQSRLVAETAYFFTNILSAESFISNIDANALSMDDAEFQNNMESARALLSGLSAESDDLSSQSYKNLISRAEPGETKKQVLNMNKHQNPTMQSQFSVGSSEAKLGNKDEASGKDQQTMYSVLSTSDLENIGASMLMMEDKVGQIFQDFPYLFSQAGDLTVSNVEELLNNYKQLVFRYVCLSKGMGISNPSPPVSNSHRQSEFQAETSKESKDTGLEESNYETQKDTHRTEDDSNGVSLPGVEKSESKVVQDEAVESQNVGNDEVSPR</sequence>
<protein>
    <submittedName>
        <fullName evidence="1">Uncharacterized protein</fullName>
    </submittedName>
</protein>
<accession>A0ACB7X0E0</accession>
<dbReference type="EMBL" id="CM037152">
    <property type="protein sequence ID" value="KAH7834142.1"/>
    <property type="molecule type" value="Genomic_DNA"/>
</dbReference>
<reference evidence="1 2" key="1">
    <citation type="journal article" date="2021" name="Hortic Res">
        <title>High-quality reference genome and annotation aids understanding of berry development for evergreen blueberry (Vaccinium darrowii).</title>
        <authorList>
            <person name="Yu J."/>
            <person name="Hulse-Kemp A.M."/>
            <person name="Babiker E."/>
            <person name="Staton M."/>
        </authorList>
    </citation>
    <scope>NUCLEOTIDE SEQUENCE [LARGE SCALE GENOMIC DNA]</scope>
    <source>
        <strain evidence="2">cv. NJ 8807/NJ 8810</strain>
        <tissue evidence="1">Young leaf</tissue>
    </source>
</reference>
<keyword evidence="2" id="KW-1185">Reference proteome</keyword>
<name>A0ACB7X0E0_9ERIC</name>
<evidence type="ECO:0000313" key="1">
    <source>
        <dbReference type="EMBL" id="KAH7834142.1"/>
    </source>
</evidence>
<gene>
    <name evidence="1" type="ORF">Vadar_013095</name>
</gene>
<organism evidence="1 2">
    <name type="scientific">Vaccinium darrowii</name>
    <dbReference type="NCBI Taxonomy" id="229202"/>
    <lineage>
        <taxon>Eukaryota</taxon>
        <taxon>Viridiplantae</taxon>
        <taxon>Streptophyta</taxon>
        <taxon>Embryophyta</taxon>
        <taxon>Tracheophyta</taxon>
        <taxon>Spermatophyta</taxon>
        <taxon>Magnoliopsida</taxon>
        <taxon>eudicotyledons</taxon>
        <taxon>Gunneridae</taxon>
        <taxon>Pentapetalae</taxon>
        <taxon>asterids</taxon>
        <taxon>Ericales</taxon>
        <taxon>Ericaceae</taxon>
        <taxon>Vaccinioideae</taxon>
        <taxon>Vaccinieae</taxon>
        <taxon>Vaccinium</taxon>
    </lineage>
</organism>
<dbReference type="Proteomes" id="UP000828048">
    <property type="component" value="Chromosome 2"/>
</dbReference>